<evidence type="ECO:0000259" key="3">
    <source>
        <dbReference type="Pfam" id="PF07910"/>
    </source>
</evidence>
<dbReference type="EMBL" id="JBAWTH010000057">
    <property type="protein sequence ID" value="KAL2281419.1"/>
    <property type="molecule type" value="Genomic_DNA"/>
</dbReference>
<feature type="domain" description="UFSP1/2/DUB catalytic" evidence="3">
    <location>
        <begin position="236"/>
        <end position="455"/>
    </location>
</feature>
<evidence type="ECO:0000256" key="2">
    <source>
        <dbReference type="SAM" id="MobiDB-lite"/>
    </source>
</evidence>
<evidence type="ECO:0000313" key="5">
    <source>
        <dbReference type="Proteomes" id="UP001600888"/>
    </source>
</evidence>
<evidence type="ECO:0000313" key="4">
    <source>
        <dbReference type="EMBL" id="KAL2281419.1"/>
    </source>
</evidence>
<comment type="caution">
    <text evidence="4">The sequence shown here is derived from an EMBL/GenBank/DDBJ whole genome shotgun (WGS) entry which is preliminary data.</text>
</comment>
<protein>
    <recommendedName>
        <fullName evidence="3">UFSP1/2/DUB catalytic domain-containing protein</fullName>
    </recommendedName>
</protein>
<dbReference type="Gene3D" id="3.90.70.130">
    <property type="match status" value="1"/>
</dbReference>
<name>A0ABR4EG67_9PEZI</name>
<evidence type="ECO:0000256" key="1">
    <source>
        <dbReference type="ARBA" id="ARBA00022801"/>
    </source>
</evidence>
<feature type="region of interest" description="Disordered" evidence="2">
    <location>
        <begin position="91"/>
        <end position="180"/>
    </location>
</feature>
<sequence length="495" mass="55343">MADQLPSMECPFCGWTSEWREEYEMLLHMETYHPEDGKSPFVPDEGLPNPTNAAEDSDGAGDAYVECPLDGCTEVLVRDELDYHLELHSDEAEENNVASRTPTPKPSAPQAPEESRSTPSSQEESGDPPSDETYVEIPKSKQQRAIAAWRNMLAMPSKRRPKKTDSTVGSTPSKGTNGAISKKVPVKLGKAELGRYHSEQRMPDWLVSHLRKYGQAVGRDVIPVIAQLLQQSPTTDYAYLCHPCTWHVSKLRREGGFCGYRNIQVVSSYIIGAEFEGSHHFNGKLPSVFDIQDYVEAAWDKGINKQGRIETGGIIGTRKYIGTPEAQAMFVSLGIACDAQGFKNKEQPGKAEAQMLAAVERYFQQGIFNPEERVRRTTLPPIYFQHAGHSMTIIGIEKQMDGGINLLVFDPMFRDSSVITERVGQKFTYKHPDHALKAYRRGNKYLRRYREFELLRLRPPIEAIGGMNEGHPSLSASLSTTEHRVDGGTNLEPVT</sequence>
<gene>
    <name evidence="4" type="ORF">FJTKL_11592</name>
</gene>
<dbReference type="InterPro" id="IPR012462">
    <property type="entry name" value="UFSP1/2_DUB_cat"/>
</dbReference>
<feature type="region of interest" description="Disordered" evidence="2">
    <location>
        <begin position="35"/>
        <end position="62"/>
    </location>
</feature>
<feature type="compositionally biased region" description="Polar residues" evidence="2">
    <location>
        <begin position="166"/>
        <end position="179"/>
    </location>
</feature>
<dbReference type="Pfam" id="PF07910">
    <property type="entry name" value="Peptidase_C78"/>
    <property type="match status" value="1"/>
</dbReference>
<accession>A0ABR4EG67</accession>
<feature type="region of interest" description="Disordered" evidence="2">
    <location>
        <begin position="466"/>
        <end position="495"/>
    </location>
</feature>
<organism evidence="4 5">
    <name type="scientific">Diaporthe vaccinii</name>
    <dbReference type="NCBI Taxonomy" id="105482"/>
    <lineage>
        <taxon>Eukaryota</taxon>
        <taxon>Fungi</taxon>
        <taxon>Dikarya</taxon>
        <taxon>Ascomycota</taxon>
        <taxon>Pezizomycotina</taxon>
        <taxon>Sordariomycetes</taxon>
        <taxon>Sordariomycetidae</taxon>
        <taxon>Diaporthales</taxon>
        <taxon>Diaporthaceae</taxon>
        <taxon>Diaporthe</taxon>
        <taxon>Diaporthe eres species complex</taxon>
    </lineage>
</organism>
<dbReference type="Proteomes" id="UP001600888">
    <property type="component" value="Unassembled WGS sequence"/>
</dbReference>
<feature type="compositionally biased region" description="Acidic residues" evidence="2">
    <location>
        <begin position="124"/>
        <end position="134"/>
    </location>
</feature>
<keyword evidence="1" id="KW-0378">Hydrolase</keyword>
<reference evidence="4 5" key="1">
    <citation type="submission" date="2024-03" db="EMBL/GenBank/DDBJ databases">
        <title>A high-quality draft genome sequence of Diaporthe vaccinii, a causative agent of upright dieback and viscid rot disease in cranberry plants.</title>
        <authorList>
            <person name="Sarrasin M."/>
            <person name="Lang B.F."/>
            <person name="Burger G."/>
        </authorList>
    </citation>
    <scope>NUCLEOTIDE SEQUENCE [LARGE SCALE GENOMIC DNA]</scope>
    <source>
        <strain evidence="4 5">IS7</strain>
    </source>
</reference>
<proteinExistence type="predicted"/>
<keyword evidence="5" id="KW-1185">Reference proteome</keyword>